<evidence type="ECO:0000256" key="2">
    <source>
        <dbReference type="ARBA" id="ARBA00022729"/>
    </source>
</evidence>
<evidence type="ECO:0000256" key="7">
    <source>
        <dbReference type="ARBA" id="ARBA00046288"/>
    </source>
</evidence>
<gene>
    <name evidence="9" type="ORF">F2Q68_00038165</name>
</gene>
<evidence type="ECO:0000256" key="5">
    <source>
        <dbReference type="ARBA" id="ARBA00023136"/>
    </source>
</evidence>
<comment type="subcellular location">
    <subcellularLocation>
        <location evidence="7">Endomembrane system</location>
        <topology evidence="7">Single-pass type I membrane protein</topology>
    </subcellularLocation>
</comment>
<organism evidence="9 10">
    <name type="scientific">Brassica cretica</name>
    <name type="common">Mustard</name>
    <dbReference type="NCBI Taxonomy" id="69181"/>
    <lineage>
        <taxon>Eukaryota</taxon>
        <taxon>Viridiplantae</taxon>
        <taxon>Streptophyta</taxon>
        <taxon>Embryophyta</taxon>
        <taxon>Tracheophyta</taxon>
        <taxon>Spermatophyta</taxon>
        <taxon>Magnoliopsida</taxon>
        <taxon>eudicotyledons</taxon>
        <taxon>Gunneridae</taxon>
        <taxon>Pentapetalae</taxon>
        <taxon>rosids</taxon>
        <taxon>malvids</taxon>
        <taxon>Brassicales</taxon>
        <taxon>Brassicaceae</taxon>
        <taxon>Brassiceae</taxon>
        <taxon>Brassica</taxon>
    </lineage>
</organism>
<dbReference type="AlphaFoldDB" id="A0A8S9MCV0"/>
<keyword evidence="4" id="KW-1133">Transmembrane helix</keyword>
<protein>
    <recommendedName>
        <fullName evidence="8">Vacuolar sorting receptor thioredoxin-like domain-containing protein</fullName>
    </recommendedName>
</protein>
<dbReference type="InterPro" id="IPR056858">
    <property type="entry name" value="VSR_TRX"/>
</dbReference>
<keyword evidence="2" id="KW-0732">Signal</keyword>
<name>A0A8S9MCV0_BRACR</name>
<evidence type="ECO:0000256" key="1">
    <source>
        <dbReference type="ARBA" id="ARBA00022692"/>
    </source>
</evidence>
<sequence>MHRYTLYTQRYDLVMHRSGFSIGSKELLRFLKKEATLASLPTTSPDPEQDFSRGYNGRDVIVQNLRQACFFRVMNESGKPWLWWDYVTDFAIRCPMKDEKYNTQCADQVIRSLGKLERSAVLKALCSGFRETTEPPICITEEMVDCSILLMWILN</sequence>
<reference evidence="9" key="1">
    <citation type="submission" date="2019-12" db="EMBL/GenBank/DDBJ databases">
        <title>Genome sequencing and annotation of Brassica cretica.</title>
        <authorList>
            <person name="Studholme D.J."/>
            <person name="Sarris P.F."/>
        </authorList>
    </citation>
    <scope>NUCLEOTIDE SEQUENCE</scope>
    <source>
        <strain evidence="9">PFS-001/15</strain>
        <tissue evidence="9">Leaf</tissue>
    </source>
</reference>
<accession>A0A8S9MCV0</accession>
<keyword evidence="6" id="KW-0325">Glycoprotein</keyword>
<evidence type="ECO:0000259" key="8">
    <source>
        <dbReference type="Pfam" id="PF25011"/>
    </source>
</evidence>
<evidence type="ECO:0000256" key="3">
    <source>
        <dbReference type="ARBA" id="ARBA00022737"/>
    </source>
</evidence>
<keyword evidence="1" id="KW-0812">Transmembrane</keyword>
<keyword evidence="3" id="KW-0677">Repeat</keyword>
<dbReference type="PANTHER" id="PTHR22702:SF1">
    <property type="entry name" value="PROTEASE-ASSOCIATED DOMAIN-CONTAINING PROTEIN 1"/>
    <property type="match status" value="1"/>
</dbReference>
<evidence type="ECO:0000256" key="4">
    <source>
        <dbReference type="ARBA" id="ARBA00022989"/>
    </source>
</evidence>
<feature type="domain" description="Vacuolar sorting receptor thioredoxin-like" evidence="8">
    <location>
        <begin position="44"/>
        <end position="121"/>
    </location>
</feature>
<dbReference type="GO" id="GO:0012505">
    <property type="term" value="C:endomembrane system"/>
    <property type="evidence" value="ECO:0007669"/>
    <property type="project" value="UniProtKB-SubCell"/>
</dbReference>
<evidence type="ECO:0000313" key="9">
    <source>
        <dbReference type="EMBL" id="KAF2617864.1"/>
    </source>
</evidence>
<keyword evidence="5" id="KW-0472">Membrane</keyword>
<comment type="caution">
    <text evidence="9">The sequence shown here is derived from an EMBL/GenBank/DDBJ whole genome shotgun (WGS) entry which is preliminary data.</text>
</comment>
<dbReference type="EMBL" id="QGKW02000007">
    <property type="protein sequence ID" value="KAF2617864.1"/>
    <property type="molecule type" value="Genomic_DNA"/>
</dbReference>
<dbReference type="Pfam" id="PF25011">
    <property type="entry name" value="VSR_TRX"/>
    <property type="match status" value="1"/>
</dbReference>
<evidence type="ECO:0000256" key="6">
    <source>
        <dbReference type="ARBA" id="ARBA00023180"/>
    </source>
</evidence>
<proteinExistence type="predicted"/>
<dbReference type="Proteomes" id="UP000712281">
    <property type="component" value="Unassembled WGS sequence"/>
</dbReference>
<evidence type="ECO:0000313" key="10">
    <source>
        <dbReference type="Proteomes" id="UP000712281"/>
    </source>
</evidence>
<dbReference type="PANTHER" id="PTHR22702">
    <property type="entry name" value="PROTEASE-ASSOCIATED DOMAIN-CONTAINING PROTEIN"/>
    <property type="match status" value="1"/>
</dbReference>